<evidence type="ECO:0000313" key="3">
    <source>
        <dbReference type="Proteomes" id="UP000242972"/>
    </source>
</evidence>
<reference evidence="2 3" key="1">
    <citation type="journal article" date="2014" name="BMC Genomics">
        <title>Comparison of environmental and isolate Sulfobacillus genomes reveals diverse carbon, sulfur, nitrogen, and hydrogen metabolisms.</title>
        <authorList>
            <person name="Justice N.B."/>
            <person name="Norman A."/>
            <person name="Brown C.T."/>
            <person name="Singh A."/>
            <person name="Thomas B.C."/>
            <person name="Banfield J.F."/>
        </authorList>
    </citation>
    <scope>NUCLEOTIDE SEQUENCE [LARGE SCALE GENOMIC DNA]</scope>
    <source>
        <strain evidence="2">AMDSBA4</strain>
    </source>
</reference>
<dbReference type="PROSITE" id="PS51186">
    <property type="entry name" value="GNAT"/>
    <property type="match status" value="1"/>
</dbReference>
<comment type="caution">
    <text evidence="2">The sequence shown here is derived from an EMBL/GenBank/DDBJ whole genome shotgun (WGS) entry which is preliminary data.</text>
</comment>
<protein>
    <recommendedName>
        <fullName evidence="1">N-acetyltransferase domain-containing protein</fullName>
    </recommendedName>
</protein>
<dbReference type="AlphaFoldDB" id="A0A2T2XDW0"/>
<sequence length="93" mass="10535">MLPEWRITCFFVDRKFRGRGVASAALAGALDAIAQSGGGTVEAYPEDYNGREVSMFERHGFERLFRLDKHHWTVRKIIESTPTLDDEHVASPL</sequence>
<dbReference type="SUPFAM" id="SSF55729">
    <property type="entry name" value="Acyl-CoA N-acyltransferases (Nat)"/>
    <property type="match status" value="1"/>
</dbReference>
<dbReference type="CDD" id="cd04301">
    <property type="entry name" value="NAT_SF"/>
    <property type="match status" value="1"/>
</dbReference>
<organism evidence="2 3">
    <name type="scientific">Sulfobacillus benefaciens</name>
    <dbReference type="NCBI Taxonomy" id="453960"/>
    <lineage>
        <taxon>Bacteria</taxon>
        <taxon>Bacillati</taxon>
        <taxon>Bacillota</taxon>
        <taxon>Clostridia</taxon>
        <taxon>Eubacteriales</taxon>
        <taxon>Clostridiales Family XVII. Incertae Sedis</taxon>
        <taxon>Sulfobacillus</taxon>
    </lineage>
</organism>
<dbReference type="Proteomes" id="UP000242972">
    <property type="component" value="Unassembled WGS sequence"/>
</dbReference>
<evidence type="ECO:0000259" key="1">
    <source>
        <dbReference type="PROSITE" id="PS51186"/>
    </source>
</evidence>
<dbReference type="InterPro" id="IPR000182">
    <property type="entry name" value="GNAT_dom"/>
</dbReference>
<evidence type="ECO:0000313" key="2">
    <source>
        <dbReference type="EMBL" id="PSR32704.1"/>
    </source>
</evidence>
<name>A0A2T2XDW0_9FIRM</name>
<dbReference type="Pfam" id="PF00583">
    <property type="entry name" value="Acetyltransf_1"/>
    <property type="match status" value="1"/>
</dbReference>
<feature type="domain" description="N-acetyltransferase" evidence="1">
    <location>
        <begin position="1"/>
        <end position="79"/>
    </location>
</feature>
<gene>
    <name evidence="2" type="ORF">C7B46_13170</name>
</gene>
<dbReference type="GO" id="GO:0016747">
    <property type="term" value="F:acyltransferase activity, transferring groups other than amino-acyl groups"/>
    <property type="evidence" value="ECO:0007669"/>
    <property type="project" value="InterPro"/>
</dbReference>
<dbReference type="InterPro" id="IPR016181">
    <property type="entry name" value="Acyl_CoA_acyltransferase"/>
</dbReference>
<dbReference type="Gene3D" id="3.40.630.30">
    <property type="match status" value="1"/>
</dbReference>
<dbReference type="EMBL" id="PXYW01000033">
    <property type="protein sequence ID" value="PSR32704.1"/>
    <property type="molecule type" value="Genomic_DNA"/>
</dbReference>
<proteinExistence type="predicted"/>
<accession>A0A2T2XDW0</accession>